<protein>
    <submittedName>
        <fullName evidence="1">Uncharacterized protein</fullName>
    </submittedName>
</protein>
<dbReference type="AlphaFoldDB" id="A0A6L2KNG2"/>
<gene>
    <name evidence="1" type="ORF">Tci_023029</name>
</gene>
<feature type="non-terminal residue" evidence="1">
    <location>
        <position position="24"/>
    </location>
</feature>
<organism evidence="1">
    <name type="scientific">Tanacetum cinerariifolium</name>
    <name type="common">Dalmatian daisy</name>
    <name type="synonym">Chrysanthemum cinerariifolium</name>
    <dbReference type="NCBI Taxonomy" id="118510"/>
    <lineage>
        <taxon>Eukaryota</taxon>
        <taxon>Viridiplantae</taxon>
        <taxon>Streptophyta</taxon>
        <taxon>Embryophyta</taxon>
        <taxon>Tracheophyta</taxon>
        <taxon>Spermatophyta</taxon>
        <taxon>Magnoliopsida</taxon>
        <taxon>eudicotyledons</taxon>
        <taxon>Gunneridae</taxon>
        <taxon>Pentapetalae</taxon>
        <taxon>asterids</taxon>
        <taxon>campanulids</taxon>
        <taxon>Asterales</taxon>
        <taxon>Asteraceae</taxon>
        <taxon>Asteroideae</taxon>
        <taxon>Anthemideae</taxon>
        <taxon>Anthemidinae</taxon>
        <taxon>Tanacetum</taxon>
    </lineage>
</organism>
<reference evidence="1" key="1">
    <citation type="journal article" date="2019" name="Sci. Rep.">
        <title>Draft genome of Tanacetum cinerariifolium, the natural source of mosquito coil.</title>
        <authorList>
            <person name="Yamashiro T."/>
            <person name="Shiraishi A."/>
            <person name="Satake H."/>
            <person name="Nakayama K."/>
        </authorList>
    </citation>
    <scope>NUCLEOTIDE SEQUENCE</scope>
</reference>
<accession>A0A6L2KNG2</accession>
<sequence length="24" mass="2877">MSWKRGLFVRLSVIGVDMMQDMLY</sequence>
<proteinExistence type="predicted"/>
<evidence type="ECO:0000313" key="1">
    <source>
        <dbReference type="EMBL" id="GEU51051.1"/>
    </source>
</evidence>
<dbReference type="EMBL" id="BKCJ010002807">
    <property type="protein sequence ID" value="GEU51051.1"/>
    <property type="molecule type" value="Genomic_DNA"/>
</dbReference>
<comment type="caution">
    <text evidence="1">The sequence shown here is derived from an EMBL/GenBank/DDBJ whole genome shotgun (WGS) entry which is preliminary data.</text>
</comment>
<name>A0A6L2KNG2_TANCI</name>